<accession>A0A0D1Z1J4</accession>
<dbReference type="Proteomes" id="UP000053599">
    <property type="component" value="Unassembled WGS sequence"/>
</dbReference>
<feature type="compositionally biased region" description="Polar residues" evidence="1">
    <location>
        <begin position="142"/>
        <end position="156"/>
    </location>
</feature>
<dbReference type="OrthoDB" id="1577640at2759"/>
<dbReference type="EMBL" id="KN846951">
    <property type="protein sequence ID" value="KIV87779.1"/>
    <property type="molecule type" value="Genomic_DNA"/>
</dbReference>
<dbReference type="STRING" id="1016849.A0A0D1Z1J4"/>
<reference evidence="2 3" key="1">
    <citation type="submission" date="2015-01" db="EMBL/GenBank/DDBJ databases">
        <title>The Genome Sequence of Exophiala sideris CBS121828.</title>
        <authorList>
            <consortium name="The Broad Institute Genomics Platform"/>
            <person name="Cuomo C."/>
            <person name="de Hoog S."/>
            <person name="Gorbushina A."/>
            <person name="Stielow B."/>
            <person name="Teixiera M."/>
            <person name="Abouelleil A."/>
            <person name="Chapman S.B."/>
            <person name="Priest M."/>
            <person name="Young S.K."/>
            <person name="Wortman J."/>
            <person name="Nusbaum C."/>
            <person name="Birren B."/>
        </authorList>
    </citation>
    <scope>NUCLEOTIDE SEQUENCE [LARGE SCALE GENOMIC DNA]</scope>
    <source>
        <strain evidence="2 3">CBS 121828</strain>
    </source>
</reference>
<proteinExistence type="predicted"/>
<sequence length="253" mass="28056">MCEYWSKLPASEYYLGASIADLKYMMHVKGDFTGSPLKLSESIFWHTTWSELLGPCPCAEKSHTAHSARVQWLSSKDTEGNSSEIEQVQLPDTGAVIFGYNKGLEWSMPSVKQTRYISWRQDRPETGDKGQPAFGNSGPRESPSSPELSGDNVTTASSSQLQPSQSLVQENDFMQGVERHTLPVAQLSPLAQVRRNPPGEIVLPSTLTLGSRDRAVTSDRKSKGRYWPRTRSLGLLDKIRADIVKAGKKRDVS</sequence>
<gene>
    <name evidence="2" type="ORF">PV11_03301</name>
</gene>
<evidence type="ECO:0000313" key="2">
    <source>
        <dbReference type="EMBL" id="KIV87779.1"/>
    </source>
</evidence>
<dbReference type="HOGENOM" id="CLU_1098517_0_0_1"/>
<evidence type="ECO:0000256" key="1">
    <source>
        <dbReference type="SAM" id="MobiDB-lite"/>
    </source>
</evidence>
<dbReference type="AlphaFoldDB" id="A0A0D1Z1J4"/>
<organism evidence="2 3">
    <name type="scientific">Exophiala sideris</name>
    <dbReference type="NCBI Taxonomy" id="1016849"/>
    <lineage>
        <taxon>Eukaryota</taxon>
        <taxon>Fungi</taxon>
        <taxon>Dikarya</taxon>
        <taxon>Ascomycota</taxon>
        <taxon>Pezizomycotina</taxon>
        <taxon>Eurotiomycetes</taxon>
        <taxon>Chaetothyriomycetidae</taxon>
        <taxon>Chaetothyriales</taxon>
        <taxon>Herpotrichiellaceae</taxon>
        <taxon>Exophiala</taxon>
    </lineage>
</organism>
<name>A0A0D1Z1J4_9EURO</name>
<evidence type="ECO:0000313" key="3">
    <source>
        <dbReference type="Proteomes" id="UP000053599"/>
    </source>
</evidence>
<protein>
    <submittedName>
        <fullName evidence="2">Uncharacterized protein</fullName>
    </submittedName>
</protein>
<feature type="region of interest" description="Disordered" evidence="1">
    <location>
        <begin position="120"/>
        <end position="164"/>
    </location>
</feature>